<proteinExistence type="predicted"/>
<feature type="region of interest" description="Disordered" evidence="1">
    <location>
        <begin position="1"/>
        <end position="55"/>
    </location>
</feature>
<dbReference type="AlphaFoldDB" id="A0A317SZ00"/>
<sequence length="83" mass="10033">MQGEEKVKMEKQEMVERRNRRGIQKRKGETEGTEDKVGKGKERGDKERKKRELGRKIKTANRDHWEKFLEEMGVNDSFKWVKR</sequence>
<feature type="non-terminal residue" evidence="2">
    <location>
        <position position="83"/>
    </location>
</feature>
<reference evidence="2 3" key="1">
    <citation type="submission" date="2018-03" db="EMBL/GenBank/DDBJ databases">
        <title>Genomes of Pezizomycetes fungi and the evolution of truffles.</title>
        <authorList>
            <person name="Murat C."/>
            <person name="Payen T."/>
            <person name="Noel B."/>
            <person name="Kuo A."/>
            <person name="Martin F.M."/>
        </authorList>
    </citation>
    <scope>NUCLEOTIDE SEQUENCE [LARGE SCALE GENOMIC DNA]</scope>
    <source>
        <strain evidence="2">091103-1</strain>
    </source>
</reference>
<feature type="compositionally biased region" description="Basic and acidic residues" evidence="1">
    <location>
        <begin position="26"/>
        <end position="47"/>
    </location>
</feature>
<evidence type="ECO:0000313" key="2">
    <source>
        <dbReference type="EMBL" id="PWW79688.1"/>
    </source>
</evidence>
<gene>
    <name evidence="2" type="ORF">C7212DRAFT_311083</name>
</gene>
<dbReference type="Proteomes" id="UP000246991">
    <property type="component" value="Unassembled WGS sequence"/>
</dbReference>
<evidence type="ECO:0000256" key="1">
    <source>
        <dbReference type="SAM" id="MobiDB-lite"/>
    </source>
</evidence>
<evidence type="ECO:0000313" key="3">
    <source>
        <dbReference type="Proteomes" id="UP000246991"/>
    </source>
</evidence>
<keyword evidence="3" id="KW-1185">Reference proteome</keyword>
<accession>A0A317SZ00</accession>
<feature type="compositionally biased region" description="Basic and acidic residues" evidence="1">
    <location>
        <begin position="1"/>
        <end position="17"/>
    </location>
</feature>
<organism evidence="2 3">
    <name type="scientific">Tuber magnatum</name>
    <name type="common">white Piedmont truffle</name>
    <dbReference type="NCBI Taxonomy" id="42249"/>
    <lineage>
        <taxon>Eukaryota</taxon>
        <taxon>Fungi</taxon>
        <taxon>Dikarya</taxon>
        <taxon>Ascomycota</taxon>
        <taxon>Pezizomycotina</taxon>
        <taxon>Pezizomycetes</taxon>
        <taxon>Pezizales</taxon>
        <taxon>Tuberaceae</taxon>
        <taxon>Tuber</taxon>
    </lineage>
</organism>
<name>A0A317SZ00_9PEZI</name>
<comment type="caution">
    <text evidence="2">The sequence shown here is derived from an EMBL/GenBank/DDBJ whole genome shotgun (WGS) entry which is preliminary data.</text>
</comment>
<dbReference type="EMBL" id="PYWC01000007">
    <property type="protein sequence ID" value="PWW79688.1"/>
    <property type="molecule type" value="Genomic_DNA"/>
</dbReference>
<protein>
    <submittedName>
        <fullName evidence="2">Uncharacterized protein</fullName>
    </submittedName>
</protein>